<dbReference type="OrthoDB" id="9775759at2"/>
<organism evidence="1 2">
    <name type="scientific">Qingshengfaniella alkalisoli</name>
    <dbReference type="NCBI Taxonomy" id="2599296"/>
    <lineage>
        <taxon>Bacteria</taxon>
        <taxon>Pseudomonadati</taxon>
        <taxon>Pseudomonadota</taxon>
        <taxon>Alphaproteobacteria</taxon>
        <taxon>Rhodobacterales</taxon>
        <taxon>Paracoccaceae</taxon>
        <taxon>Qingshengfaniella</taxon>
    </lineage>
</organism>
<protein>
    <submittedName>
        <fullName evidence="1">Uncharacterized protein</fullName>
    </submittedName>
</protein>
<geneLocation type="plasmid" evidence="1 2">
    <name>unnamed1</name>
</geneLocation>
<sequence>MDKVRTFYSLRASQILIEQWKKHGLNIDPTEPPYDLRSALRTIRQADLHLGADYTPYEGMEVKGWPVSTYLRGVLLCRDGSLAEDAPRGAYLSCGTCYLDRECFVRLRDFLRVIEGRRTK</sequence>
<dbReference type="Gene3D" id="2.30.40.10">
    <property type="entry name" value="Urease, subunit C, domain 1"/>
    <property type="match status" value="1"/>
</dbReference>
<dbReference type="AlphaFoldDB" id="A0A5B8IB35"/>
<reference evidence="1 2" key="1">
    <citation type="submission" date="2019-07" db="EMBL/GenBank/DDBJ databases">
        <title>Litoreibacter alkalisoli sp. nov., isolated from saline-alkaline soil.</title>
        <authorList>
            <person name="Wang S."/>
            <person name="Xu L."/>
            <person name="Xing Y.-T."/>
            <person name="Sun J.-Q."/>
        </authorList>
    </citation>
    <scope>NUCLEOTIDE SEQUENCE [LARGE SCALE GENOMIC DNA]</scope>
    <source>
        <strain evidence="1 2">LN3S51</strain>
        <plasmid evidence="1 2">unnamed1</plasmid>
    </source>
</reference>
<dbReference type="InterPro" id="IPR011059">
    <property type="entry name" value="Metal-dep_hydrolase_composite"/>
</dbReference>
<dbReference type="RefSeq" id="WP_146366004.1">
    <property type="nucleotide sequence ID" value="NZ_CP042262.1"/>
</dbReference>
<evidence type="ECO:0000313" key="2">
    <source>
        <dbReference type="Proteomes" id="UP000318483"/>
    </source>
</evidence>
<proteinExistence type="predicted"/>
<dbReference type="Proteomes" id="UP000318483">
    <property type="component" value="Plasmid unnamed1"/>
</dbReference>
<accession>A0A5B8IB35</accession>
<dbReference type="SUPFAM" id="SSF51338">
    <property type="entry name" value="Composite domain of metallo-dependent hydrolases"/>
    <property type="match status" value="1"/>
</dbReference>
<evidence type="ECO:0000313" key="1">
    <source>
        <dbReference type="EMBL" id="QDY70586.1"/>
    </source>
</evidence>
<dbReference type="KEGG" id="lit:FPZ52_12865"/>
<dbReference type="GO" id="GO:0016810">
    <property type="term" value="F:hydrolase activity, acting on carbon-nitrogen (but not peptide) bonds"/>
    <property type="evidence" value="ECO:0007669"/>
    <property type="project" value="InterPro"/>
</dbReference>
<keyword evidence="1" id="KW-0614">Plasmid</keyword>
<dbReference type="EMBL" id="CP042262">
    <property type="protein sequence ID" value="QDY70586.1"/>
    <property type="molecule type" value="Genomic_DNA"/>
</dbReference>
<gene>
    <name evidence="1" type="ORF">FPZ52_12865</name>
</gene>
<name>A0A5B8IB35_9RHOB</name>
<keyword evidence="2" id="KW-1185">Reference proteome</keyword>